<name>A0A170XR25_TRIIF</name>
<organism evidence="1">
    <name type="scientific">Triatoma infestans</name>
    <name type="common">Assassin bug</name>
    <dbReference type="NCBI Taxonomy" id="30076"/>
    <lineage>
        <taxon>Eukaryota</taxon>
        <taxon>Metazoa</taxon>
        <taxon>Ecdysozoa</taxon>
        <taxon>Arthropoda</taxon>
        <taxon>Hexapoda</taxon>
        <taxon>Insecta</taxon>
        <taxon>Pterygota</taxon>
        <taxon>Neoptera</taxon>
        <taxon>Paraneoptera</taxon>
        <taxon>Hemiptera</taxon>
        <taxon>Heteroptera</taxon>
        <taxon>Panheteroptera</taxon>
        <taxon>Cimicomorpha</taxon>
        <taxon>Reduviidae</taxon>
        <taxon>Triatominae</taxon>
        <taxon>Triatoma</taxon>
    </lineage>
</organism>
<protein>
    <recommendedName>
        <fullName evidence="2">Mos1 transposase HTH domain-containing protein</fullName>
    </recommendedName>
</protein>
<evidence type="ECO:0008006" key="2">
    <source>
        <dbReference type="Google" id="ProtNLM"/>
    </source>
</evidence>
<dbReference type="EMBL" id="GEMB01004143">
    <property type="protein sequence ID" value="JAR99119.1"/>
    <property type="molecule type" value="Transcribed_RNA"/>
</dbReference>
<evidence type="ECO:0000313" key="1">
    <source>
        <dbReference type="EMBL" id="JAR99119.1"/>
    </source>
</evidence>
<proteinExistence type="predicted"/>
<reference evidence="1" key="2">
    <citation type="journal article" date="2017" name="J. Med. Entomol.">
        <title>Transcriptome Analysis of the Triatoma infestans (Hemiptera: Reduviidae) Integument.</title>
        <authorList>
            <person name="Calderon-Fernandez G.M."/>
            <person name="Moriconi D.E."/>
            <person name="Dulbecco A.B."/>
            <person name="Juarez M.P."/>
        </authorList>
    </citation>
    <scope>NUCLEOTIDE SEQUENCE</scope>
    <source>
        <strain evidence="1">Int1</strain>
        <tissue evidence="1">Integument</tissue>
    </source>
</reference>
<dbReference type="AlphaFoldDB" id="A0A170XR25"/>
<accession>A0A170XR25</accession>
<sequence length="73" mass="8513">MYSVNNGESARALHVGRTRLIRFLVAEGMKDSEIHERMFKVYGNNCLNVYKWVELFKSGRVSVCDEQRKWTTG</sequence>
<reference evidence="1" key="1">
    <citation type="submission" date="2016-04" db="EMBL/GenBank/DDBJ databases">
        <authorList>
            <person name="Calderon-Fernandez G.M.Sr."/>
        </authorList>
    </citation>
    <scope>NUCLEOTIDE SEQUENCE</scope>
    <source>
        <strain evidence="1">Int1</strain>
        <tissue evidence="1">Integument</tissue>
    </source>
</reference>